<sequence>MFFNIGAAKGLLKMESIRRLSRPSAWSFMSLPPGMTTASSSHQCFLDPHATTAPISYIVESRSINAHSDLNRLRDYVKLCFCMLYRYDFLLIRECGTDPEWGSVIADQIRWL</sequence>
<dbReference type="Proteomes" id="UP000790709">
    <property type="component" value="Unassembled WGS sequence"/>
</dbReference>
<protein>
    <submittedName>
        <fullName evidence="1">Uncharacterized protein</fullName>
    </submittedName>
</protein>
<gene>
    <name evidence="1" type="ORF">BV22DRAFT_396612</name>
</gene>
<organism evidence="1 2">
    <name type="scientific">Leucogyrophana mollusca</name>
    <dbReference type="NCBI Taxonomy" id="85980"/>
    <lineage>
        <taxon>Eukaryota</taxon>
        <taxon>Fungi</taxon>
        <taxon>Dikarya</taxon>
        <taxon>Basidiomycota</taxon>
        <taxon>Agaricomycotina</taxon>
        <taxon>Agaricomycetes</taxon>
        <taxon>Agaricomycetidae</taxon>
        <taxon>Boletales</taxon>
        <taxon>Boletales incertae sedis</taxon>
        <taxon>Leucogyrophana</taxon>
    </lineage>
</organism>
<name>A0ACB8BKU5_9AGAM</name>
<reference evidence="1" key="1">
    <citation type="journal article" date="2021" name="New Phytol.">
        <title>Evolutionary innovations through gain and loss of genes in the ectomycorrhizal Boletales.</title>
        <authorList>
            <person name="Wu G."/>
            <person name="Miyauchi S."/>
            <person name="Morin E."/>
            <person name="Kuo A."/>
            <person name="Drula E."/>
            <person name="Varga T."/>
            <person name="Kohler A."/>
            <person name="Feng B."/>
            <person name="Cao Y."/>
            <person name="Lipzen A."/>
            <person name="Daum C."/>
            <person name="Hundley H."/>
            <person name="Pangilinan J."/>
            <person name="Johnson J."/>
            <person name="Barry K."/>
            <person name="LaButti K."/>
            <person name="Ng V."/>
            <person name="Ahrendt S."/>
            <person name="Min B."/>
            <person name="Choi I.G."/>
            <person name="Park H."/>
            <person name="Plett J.M."/>
            <person name="Magnuson J."/>
            <person name="Spatafora J.W."/>
            <person name="Nagy L.G."/>
            <person name="Henrissat B."/>
            <person name="Grigoriev I.V."/>
            <person name="Yang Z.L."/>
            <person name="Xu J."/>
            <person name="Martin F.M."/>
        </authorList>
    </citation>
    <scope>NUCLEOTIDE SEQUENCE</scope>
    <source>
        <strain evidence="1">KUC20120723A-06</strain>
    </source>
</reference>
<accession>A0ACB8BKU5</accession>
<keyword evidence="2" id="KW-1185">Reference proteome</keyword>
<evidence type="ECO:0000313" key="1">
    <source>
        <dbReference type="EMBL" id="KAH7925924.1"/>
    </source>
</evidence>
<evidence type="ECO:0000313" key="2">
    <source>
        <dbReference type="Proteomes" id="UP000790709"/>
    </source>
</evidence>
<dbReference type="EMBL" id="MU266392">
    <property type="protein sequence ID" value="KAH7925924.1"/>
    <property type="molecule type" value="Genomic_DNA"/>
</dbReference>
<comment type="caution">
    <text evidence="1">The sequence shown here is derived from an EMBL/GenBank/DDBJ whole genome shotgun (WGS) entry which is preliminary data.</text>
</comment>
<proteinExistence type="predicted"/>